<keyword evidence="2" id="KW-1185">Reference proteome</keyword>
<dbReference type="AlphaFoldDB" id="A0AAE3ET06"/>
<organism evidence="1 2">
    <name type="scientific">Cerina litoralis</name>
    <dbReference type="NCBI Taxonomy" id="2874477"/>
    <lineage>
        <taxon>Bacteria</taxon>
        <taxon>Pseudomonadati</taxon>
        <taxon>Bacteroidota</taxon>
        <taxon>Flavobacteriia</taxon>
        <taxon>Flavobacteriales</taxon>
        <taxon>Flavobacteriaceae</taxon>
        <taxon>Cerina</taxon>
    </lineage>
</organism>
<dbReference type="RefSeq" id="WP_317901065.1">
    <property type="nucleotide sequence ID" value="NZ_JAIRBC010000004.1"/>
</dbReference>
<proteinExistence type="predicted"/>
<accession>A0AAE3ET06</accession>
<gene>
    <name evidence="1" type="ORF">K8352_04145</name>
</gene>
<protein>
    <submittedName>
        <fullName evidence="1">Uncharacterized protein</fullName>
    </submittedName>
</protein>
<dbReference type="EMBL" id="JAIRBC010000004">
    <property type="protein sequence ID" value="MCG2459925.1"/>
    <property type="molecule type" value="Genomic_DNA"/>
</dbReference>
<sequence length="86" mass="10224">MKNIVYRNYDRYAIKHLLVDIGEHRINLECRNKHLNFPKRLGLFFIESNDYCTTLKYNYPLRGNCGVMVIDGYDLPESGWVRVVLK</sequence>
<evidence type="ECO:0000313" key="2">
    <source>
        <dbReference type="Proteomes" id="UP001200642"/>
    </source>
</evidence>
<name>A0AAE3ET06_9FLAO</name>
<reference evidence="1" key="1">
    <citation type="submission" date="2023-02" db="EMBL/GenBank/DDBJ databases">
        <title>Genome of Flavobacteriaceae gen. nov. sp. strain F89.</title>
        <authorList>
            <person name="Wang Y."/>
        </authorList>
    </citation>
    <scope>NUCLEOTIDE SEQUENCE</scope>
    <source>
        <strain evidence="1">F89</strain>
    </source>
</reference>
<comment type="caution">
    <text evidence="1">The sequence shown here is derived from an EMBL/GenBank/DDBJ whole genome shotgun (WGS) entry which is preliminary data.</text>
</comment>
<evidence type="ECO:0000313" key="1">
    <source>
        <dbReference type="EMBL" id="MCG2459925.1"/>
    </source>
</evidence>
<dbReference type="Proteomes" id="UP001200642">
    <property type="component" value="Unassembled WGS sequence"/>
</dbReference>